<evidence type="ECO:0000256" key="3">
    <source>
        <dbReference type="ARBA" id="ARBA00023274"/>
    </source>
</evidence>
<dbReference type="GeneTree" id="ENSGT00390000015823"/>
<dbReference type="PANTHER" id="PTHR10986">
    <property type="entry name" value="39S RIBOSOMAL PROTEIN L20"/>
    <property type="match status" value="1"/>
</dbReference>
<reference evidence="7" key="1">
    <citation type="submission" date="2025-05" db="UniProtKB">
        <authorList>
            <consortium name="Ensembl"/>
        </authorList>
    </citation>
    <scope>IDENTIFICATION</scope>
</reference>
<sequence length="148" mass="17360">MVLLSLALLMRNRGPDRFWKHQELLKHARHFRGRKNRCYSLAIRTVRRAWRYATIGRHLKKKDMRQLWITRITAGAGEHGLKYSQFITSLLKCQVDLNRKVLADLAITEPKTFKCLAALAERRRQEGFHALLNDKEPPGIFSRIAQQK</sequence>
<dbReference type="InterPro" id="IPR005813">
    <property type="entry name" value="Ribosomal_bL20"/>
</dbReference>
<dbReference type="Pfam" id="PF00453">
    <property type="entry name" value="Ribosomal_L20"/>
    <property type="match status" value="1"/>
</dbReference>
<name>A0A8C4N9Z8_EPTBU</name>
<dbReference type="FunFam" id="1.10.1900.20:FF:000001">
    <property type="entry name" value="50S ribosomal protein L20"/>
    <property type="match status" value="1"/>
</dbReference>
<dbReference type="Gene3D" id="6.10.160.10">
    <property type="match status" value="1"/>
</dbReference>
<dbReference type="SUPFAM" id="SSF74731">
    <property type="entry name" value="Ribosomal protein L20"/>
    <property type="match status" value="1"/>
</dbReference>
<proteinExistence type="inferred from homology"/>
<evidence type="ECO:0000256" key="5">
    <source>
        <dbReference type="ARBA" id="ARBA00076245"/>
    </source>
</evidence>
<evidence type="ECO:0000256" key="4">
    <source>
        <dbReference type="ARBA" id="ARBA00072767"/>
    </source>
</evidence>
<dbReference type="InterPro" id="IPR035566">
    <property type="entry name" value="Ribosomal_protein_bL20_C"/>
</dbReference>
<dbReference type="GO" id="GO:1990904">
    <property type="term" value="C:ribonucleoprotein complex"/>
    <property type="evidence" value="ECO:0007669"/>
    <property type="project" value="UniProtKB-KW"/>
</dbReference>
<dbReference type="AlphaFoldDB" id="A0A8C4N9Z8"/>
<keyword evidence="2 6" id="KW-0689">Ribosomal protein</keyword>
<dbReference type="OMA" id="GRRKNVW"/>
<evidence type="ECO:0000256" key="2">
    <source>
        <dbReference type="ARBA" id="ARBA00022980"/>
    </source>
</evidence>
<dbReference type="CDD" id="cd07026">
    <property type="entry name" value="Ribosomal_L20"/>
    <property type="match status" value="1"/>
</dbReference>
<dbReference type="GO" id="GO:0006412">
    <property type="term" value="P:translation"/>
    <property type="evidence" value="ECO:0007669"/>
    <property type="project" value="InterPro"/>
</dbReference>
<dbReference type="GO" id="GO:0005840">
    <property type="term" value="C:ribosome"/>
    <property type="evidence" value="ECO:0007669"/>
    <property type="project" value="UniProtKB-KW"/>
</dbReference>
<dbReference type="Ensembl" id="ENSEBUT00000003361.1">
    <property type="protein sequence ID" value="ENSEBUP00000002998.1"/>
    <property type="gene ID" value="ENSEBUG00000002214.1"/>
</dbReference>
<dbReference type="Gene3D" id="1.10.1900.20">
    <property type="entry name" value="Ribosomal protein L20"/>
    <property type="match status" value="1"/>
</dbReference>
<dbReference type="NCBIfam" id="TIGR01032">
    <property type="entry name" value="rplT_bact"/>
    <property type="match status" value="1"/>
</dbReference>
<evidence type="ECO:0000313" key="8">
    <source>
        <dbReference type="Proteomes" id="UP000694388"/>
    </source>
</evidence>
<keyword evidence="8" id="KW-1185">Reference proteome</keyword>
<protein>
    <recommendedName>
        <fullName evidence="4">Large ribosomal subunit protein bL20m</fullName>
    </recommendedName>
    <alternativeName>
        <fullName evidence="5">39S ribosomal protein L20, mitochondrial</fullName>
    </alternativeName>
</protein>
<dbReference type="PRINTS" id="PR00062">
    <property type="entry name" value="RIBOSOMALL20"/>
</dbReference>
<evidence type="ECO:0000256" key="1">
    <source>
        <dbReference type="ARBA" id="ARBA00007698"/>
    </source>
</evidence>
<dbReference type="Ensembl" id="ENSEBUT00000003341.1">
    <property type="protein sequence ID" value="ENSEBUP00000002978.1"/>
    <property type="gene ID" value="ENSEBUG00000002214.1"/>
</dbReference>
<accession>A0A8C4N9Z8</accession>
<dbReference type="Proteomes" id="UP000694388">
    <property type="component" value="Unplaced"/>
</dbReference>
<comment type="similarity">
    <text evidence="1 6">Belongs to the bacterial ribosomal protein bL20 family.</text>
</comment>
<evidence type="ECO:0000313" key="7">
    <source>
        <dbReference type="Ensembl" id="ENSEBUP00000002998.1"/>
    </source>
</evidence>
<dbReference type="GO" id="GO:0003735">
    <property type="term" value="F:structural constituent of ribosome"/>
    <property type="evidence" value="ECO:0007669"/>
    <property type="project" value="InterPro"/>
</dbReference>
<organism evidence="7 8">
    <name type="scientific">Eptatretus burgeri</name>
    <name type="common">Inshore hagfish</name>
    <dbReference type="NCBI Taxonomy" id="7764"/>
    <lineage>
        <taxon>Eukaryota</taxon>
        <taxon>Metazoa</taxon>
        <taxon>Chordata</taxon>
        <taxon>Craniata</taxon>
        <taxon>Vertebrata</taxon>
        <taxon>Cyclostomata</taxon>
        <taxon>Myxini</taxon>
        <taxon>Myxiniformes</taxon>
        <taxon>Myxinidae</taxon>
        <taxon>Eptatretinae</taxon>
        <taxon>Eptatretus</taxon>
    </lineage>
</organism>
<keyword evidence="3 6" id="KW-0687">Ribonucleoprotein</keyword>
<evidence type="ECO:0000256" key="6">
    <source>
        <dbReference type="RuleBase" id="RU000561"/>
    </source>
</evidence>
<dbReference type="GO" id="GO:0019843">
    <property type="term" value="F:rRNA binding"/>
    <property type="evidence" value="ECO:0007669"/>
    <property type="project" value="InterPro"/>
</dbReference>